<keyword evidence="1" id="KW-0812">Transmembrane</keyword>
<dbReference type="RefSeq" id="WP_071453189.1">
    <property type="nucleotide sequence ID" value="NZ_CP017675.1"/>
</dbReference>
<feature type="transmembrane region" description="Helical" evidence="1">
    <location>
        <begin position="160"/>
        <end position="180"/>
    </location>
</feature>
<name>A0A1J0A963_9CYAN</name>
<dbReference type="EMBL" id="CP017675">
    <property type="protein sequence ID" value="APB32455.1"/>
    <property type="molecule type" value="Genomic_DNA"/>
</dbReference>
<dbReference type="Pfam" id="PF10092">
    <property type="entry name" value="DUF2330"/>
    <property type="match status" value="2"/>
</dbReference>
<feature type="transmembrane region" description="Helical" evidence="1">
    <location>
        <begin position="216"/>
        <end position="234"/>
    </location>
</feature>
<dbReference type="KEGG" id="glt:GlitD10_0154"/>
<evidence type="ECO:0000313" key="3">
    <source>
        <dbReference type="EMBL" id="APB32455.1"/>
    </source>
</evidence>
<organism evidence="3 4">
    <name type="scientific">Gloeomargarita lithophora Alchichica-D10</name>
    <dbReference type="NCBI Taxonomy" id="1188229"/>
    <lineage>
        <taxon>Bacteria</taxon>
        <taxon>Bacillati</taxon>
        <taxon>Cyanobacteriota</taxon>
        <taxon>Cyanophyceae</taxon>
        <taxon>Gloeomargaritales</taxon>
        <taxon>Gloeomargaritaceae</taxon>
        <taxon>Gloeomargarita</taxon>
    </lineage>
</organism>
<accession>A0A1J0A963</accession>
<gene>
    <name evidence="3" type="ORF">GlitD10_0154</name>
</gene>
<evidence type="ECO:0000256" key="2">
    <source>
        <dbReference type="SAM" id="SignalP"/>
    </source>
</evidence>
<reference evidence="3 4" key="1">
    <citation type="submission" date="2016-10" db="EMBL/GenBank/DDBJ databases">
        <title>Description of Gloeomargarita lithophora gen. nov., sp. nov., a thylakoid-bearing basal-branching cyanobacterium with intracellular carbonates, and proposal for Gloeomargaritales ord. nov.</title>
        <authorList>
            <person name="Moreira D."/>
            <person name="Tavera R."/>
            <person name="Benzerara K."/>
            <person name="Skouri-Panet F."/>
            <person name="Couradeau E."/>
            <person name="Gerard E."/>
            <person name="Loussert C."/>
            <person name="Novelo E."/>
            <person name="Zivanovic Y."/>
            <person name="Lopez-Garcia P."/>
        </authorList>
    </citation>
    <scope>NUCLEOTIDE SEQUENCE [LARGE SCALE GENOMIC DNA]</scope>
    <source>
        <strain evidence="3 4">D10</strain>
    </source>
</reference>
<evidence type="ECO:0000256" key="1">
    <source>
        <dbReference type="SAM" id="Phobius"/>
    </source>
</evidence>
<proteinExistence type="predicted"/>
<keyword evidence="1" id="KW-1133">Transmembrane helix</keyword>
<evidence type="ECO:0000313" key="4">
    <source>
        <dbReference type="Proteomes" id="UP000180235"/>
    </source>
</evidence>
<dbReference type="AlphaFoldDB" id="A0A1J0A963"/>
<dbReference type="Proteomes" id="UP000180235">
    <property type="component" value="Chromosome"/>
</dbReference>
<feature type="chain" id="PRO_5009608687" evidence="2">
    <location>
        <begin position="24"/>
        <end position="552"/>
    </location>
</feature>
<feature type="transmembrane region" description="Helical" evidence="1">
    <location>
        <begin position="186"/>
        <end position="204"/>
    </location>
</feature>
<dbReference type="OrthoDB" id="9759899at2"/>
<protein>
    <submittedName>
        <fullName evidence="3">Uncharacterized protein</fullName>
    </submittedName>
</protein>
<keyword evidence="2" id="KW-0732">Signal</keyword>
<feature type="signal peptide" evidence="2">
    <location>
        <begin position="1"/>
        <end position="23"/>
    </location>
</feature>
<dbReference type="InterPro" id="IPR019283">
    <property type="entry name" value="DUF2330"/>
</dbReference>
<sequence length="552" mass="61570">MKRLFIALFSALLVVLSPAIAHACGAYFAAAVVGQTAIPQSSTARVIIYHEALRQGNSDKILGYRTIQMEANTVAGDVQKFVRIIPVPTVPKREQVRLGTLEAMNTLDALTSPRLELYQDTPWVSEYRIYGFLLAFLLAIGALIFLVFNPRTSRVSTRILNVLSILAFSIIALTSGLLIIPFNGYLGLFFLLVFLSLFGGFIYLIKNTRTHKLGTILGFVIFVGALLFVIPSYLGSTSTAGGALPDVAATVEIADQFTLGEYDITILSAKESDGLIQWLGAQNYQVPASAKPILQSYINDGLKFFVVRINLPEFKKQGGQFLRPIIIEYESKSPEVPYLLKLSTLNGGNKDQNLSITLLGSGHQLAQPLNYAFTPIPSDLISRKNQFSGRELPKFIENNFDDFYQAVLDQTHHKSEPIILEFVSDRLFSEQPDILFQEMLGSRVKEVAMQTSGITRFHVRYNRETAPEDLRFKFVEADGENAKIASFYSKHQLRLWSIGGYAFYGRYVMRECTRVGLACIPYGLKGAVQKENLQKLTGWSDAKIQRLQSQKS</sequence>
<keyword evidence="4" id="KW-1185">Reference proteome</keyword>
<keyword evidence="1" id="KW-0472">Membrane</keyword>
<feature type="transmembrane region" description="Helical" evidence="1">
    <location>
        <begin position="127"/>
        <end position="148"/>
    </location>
</feature>
<dbReference type="STRING" id="1188229.GlitD10_0154"/>